<feature type="binding site" evidence="18">
    <location>
        <position position="287"/>
    </location>
    <ligand>
        <name>Zn(2+)</name>
        <dbReference type="ChEBI" id="CHEBI:29105"/>
        <note>catalytic</note>
    </ligand>
</feature>
<evidence type="ECO:0000256" key="10">
    <source>
        <dbReference type="ARBA" id="ARBA00022833"/>
    </source>
</evidence>
<evidence type="ECO:0000256" key="9">
    <source>
        <dbReference type="ARBA" id="ARBA00022801"/>
    </source>
</evidence>
<comment type="function">
    <text evidence="2">Has an integral role during the infection of macrophages in the mammalian host.</text>
</comment>
<dbReference type="Pfam" id="PF01457">
    <property type="entry name" value="Peptidase_M8"/>
    <property type="match status" value="2"/>
</dbReference>
<evidence type="ECO:0000256" key="19">
    <source>
        <dbReference type="RuleBase" id="RU366077"/>
    </source>
</evidence>
<feature type="active site" evidence="17">
    <location>
        <position position="284"/>
    </location>
</feature>
<dbReference type="Gene3D" id="3.10.170.20">
    <property type="match status" value="2"/>
</dbReference>
<dbReference type="VEuPathDB" id="TriTrypDB:LdBPK_312040.1"/>
<organism evidence="21 22">
    <name type="scientific">Leishmania donovani</name>
    <dbReference type="NCBI Taxonomy" id="5661"/>
    <lineage>
        <taxon>Eukaryota</taxon>
        <taxon>Discoba</taxon>
        <taxon>Euglenozoa</taxon>
        <taxon>Kinetoplastea</taxon>
        <taxon>Metakinetoplastina</taxon>
        <taxon>Trypanosomatida</taxon>
        <taxon>Trypanosomatidae</taxon>
        <taxon>Leishmaniinae</taxon>
        <taxon>Leishmania</taxon>
    </lineage>
</organism>
<dbReference type="EMBL" id="RHLD01000005">
    <property type="protein sequence ID" value="TPP41418.1"/>
    <property type="molecule type" value="Genomic_DNA"/>
</dbReference>
<evidence type="ECO:0000256" key="1">
    <source>
        <dbReference type="ARBA" id="ARBA00001249"/>
    </source>
</evidence>
<evidence type="ECO:0000313" key="21">
    <source>
        <dbReference type="EMBL" id="TPP41418.1"/>
    </source>
</evidence>
<evidence type="ECO:0000256" key="16">
    <source>
        <dbReference type="ARBA" id="ARBA00023180"/>
    </source>
</evidence>
<protein>
    <recommendedName>
        <fullName evidence="5 19">Leishmanolysin</fullName>
        <ecNumber evidence="5 19">3.4.24.36</ecNumber>
    </recommendedName>
</protein>
<dbReference type="InterPro" id="IPR001577">
    <property type="entry name" value="Peptidase_M8"/>
</dbReference>
<evidence type="ECO:0000256" key="6">
    <source>
        <dbReference type="ARBA" id="ARBA00022670"/>
    </source>
</evidence>
<evidence type="ECO:0000256" key="15">
    <source>
        <dbReference type="ARBA" id="ARBA00023157"/>
    </source>
</evidence>
<evidence type="ECO:0000256" key="3">
    <source>
        <dbReference type="ARBA" id="ARBA00004370"/>
    </source>
</evidence>
<evidence type="ECO:0000256" key="18">
    <source>
        <dbReference type="PIRSR" id="PIRSR601577-2"/>
    </source>
</evidence>
<evidence type="ECO:0000256" key="12">
    <source>
        <dbReference type="ARBA" id="ARBA00023049"/>
    </source>
</evidence>
<evidence type="ECO:0000256" key="5">
    <source>
        <dbReference type="ARBA" id="ARBA00012397"/>
    </source>
</evidence>
<evidence type="ECO:0000256" key="7">
    <source>
        <dbReference type="ARBA" id="ARBA00022723"/>
    </source>
</evidence>
<dbReference type="Gene3D" id="3.90.132.10">
    <property type="entry name" value="Leishmanolysin , domain 2"/>
    <property type="match status" value="1"/>
</dbReference>
<evidence type="ECO:0000256" key="14">
    <source>
        <dbReference type="ARBA" id="ARBA00023145"/>
    </source>
</evidence>
<dbReference type="GO" id="GO:0016020">
    <property type="term" value="C:membrane"/>
    <property type="evidence" value="ECO:0007669"/>
    <property type="project" value="UniProtKB-SubCell"/>
</dbReference>
<dbReference type="VEuPathDB" id="TriTrypDB:LdCL_270033500"/>
<feature type="signal peptide" evidence="19">
    <location>
        <begin position="1"/>
        <end position="29"/>
    </location>
</feature>
<keyword evidence="10 18" id="KW-0862">Zinc</keyword>
<dbReference type="SUPFAM" id="SSF55486">
    <property type="entry name" value="Metalloproteases ('zincins'), catalytic domain"/>
    <property type="match status" value="1"/>
</dbReference>
<keyword evidence="6 19" id="KW-0645">Protease</keyword>
<dbReference type="GO" id="GO:0006508">
    <property type="term" value="P:proteolysis"/>
    <property type="evidence" value="ECO:0007669"/>
    <property type="project" value="UniProtKB-KW"/>
</dbReference>
<evidence type="ECO:0000313" key="22">
    <source>
        <dbReference type="Proteomes" id="UP000318821"/>
    </source>
</evidence>
<keyword evidence="7 18" id="KW-0479">Metal-binding</keyword>
<keyword evidence="12 18" id="KW-0482">Metalloprotease</keyword>
<keyword evidence="8 19" id="KW-0732">Signal</keyword>
<dbReference type="GO" id="GO:0007155">
    <property type="term" value="P:cell adhesion"/>
    <property type="evidence" value="ECO:0007669"/>
    <property type="project" value="UniProtKB-KW"/>
</dbReference>
<comment type="similarity">
    <text evidence="4 19">Belongs to the peptidase M8 family.</text>
</comment>
<keyword evidence="15" id="KW-1015">Disulfide bond</keyword>
<accession>A0A504X0A6</accession>
<keyword evidence="16" id="KW-0325">Glycoprotein</keyword>
<dbReference type="PANTHER" id="PTHR10942">
    <property type="entry name" value="LEISHMANOLYSIN-LIKE PEPTIDASE"/>
    <property type="match status" value="1"/>
</dbReference>
<reference evidence="22" key="1">
    <citation type="submission" date="2019-02" db="EMBL/GenBank/DDBJ databases">
        <title>FDA dAtabase for Regulatory Grade micrObial Sequences (FDA-ARGOS): Supporting development and validation of Infectious Disease Dx tests.</title>
        <authorList>
            <person name="Duncan R."/>
            <person name="Fisher C."/>
            <person name="Tallon L."/>
            <person name="Sadzewicz L."/>
            <person name="Sengamalay N."/>
            <person name="Ott S."/>
            <person name="Godinez A."/>
            <person name="Nagaraj S."/>
            <person name="Vavikolanu K."/>
            <person name="Vyas G."/>
            <person name="Nadendla S."/>
            <person name="Aluvathingal J."/>
            <person name="Sichtig H."/>
        </authorList>
    </citation>
    <scope>NUCLEOTIDE SEQUENCE [LARGE SCALE GENOMIC DNA]</scope>
    <source>
        <strain evidence="22">FDAARGOS_360</strain>
    </source>
</reference>
<keyword evidence="9 19" id="KW-0378">Hydrolase</keyword>
<dbReference type="GO" id="GO:0046872">
    <property type="term" value="F:metal ion binding"/>
    <property type="evidence" value="ECO:0007669"/>
    <property type="project" value="UniProtKB-KW"/>
</dbReference>
<feature type="binding site" evidence="18">
    <location>
        <position position="283"/>
    </location>
    <ligand>
        <name>Zn(2+)</name>
        <dbReference type="ChEBI" id="CHEBI:29105"/>
        <note>catalytic</note>
    </ligand>
</feature>
<dbReference type="VEuPathDB" id="TriTrypDB:LDHU3_31.3700"/>
<evidence type="ECO:0000256" key="8">
    <source>
        <dbReference type="ARBA" id="ARBA00022729"/>
    </source>
</evidence>
<dbReference type="PANTHER" id="PTHR10942:SF0">
    <property type="entry name" value="LEISHMANOLYSIN-LIKE PEPTIDASE"/>
    <property type="match status" value="1"/>
</dbReference>
<evidence type="ECO:0000256" key="2">
    <source>
        <dbReference type="ARBA" id="ARBA00003364"/>
    </source>
</evidence>
<evidence type="ECO:0000256" key="11">
    <source>
        <dbReference type="ARBA" id="ARBA00022889"/>
    </source>
</evidence>
<sequence length="788" mass="83344">MSHVPAVLWRMELWLNALFIYAAFTTVAAPSSCGHSQVVQEQGHLPLTYAALRNNGNGLRYQVEMGLERWNGSATAEQRAVEPQATVTISSGREDSEWAPIRIAVFMPDLEDESKYCTAVGQMRPDSSGSLVPCTSNADLLTDAKKAVLINSILPQAVNMHAQRLKVRRLAASTSIVVNSMPGSYCGSFTVPTAHRTTGVPNADFVVYVAAGPTSTPKSFIAWAVTCQYYPNTATITSRPAVGAMYFNPRYLPTSVGETQEHIDRYGGNPSGSTNRLRRVAAHELLHALGFTSSVFKARGMFATVPSLRGKRNVPVLNSSSVRAAAKAKYGISDAEVFYGAELEDQGAPGTSLSHWKRRAAKDELMAPVLSLARYSSLSLAALEDMGFYKVDFSKAEPVALGATAGGKLFTEPCLTEGTSNTPTVFCDSLSPSVRSCTADRLSIGRCALTTYSSSLPSYAQYFPNQPTLGGSLSHSDYCPVIQPLSNTGCSGGSLGAMPGSITGDNARCFDADNLLVKFTFTQPGAICAKVHCKSASRTYEVLVIGANSWLSCGAGGTGVTVQPAVSSPNVFVEGGLIACPPYDDVCYANPVAFAEVEAAPTTSTTASPSAATAATHGMVVSGLVAVAVLLGQSTIAASHTTVGIAEAAFILYLSAAPILVTSSPGQLPAKYFGNGRPSVGILNASPKSIAAYPQTVHVIKYEVRHARSLSANTSAHSTILKNLRGNGYAPASQHRQGGRKSKGAVRLQHAGLYQRQLQLWHPGILLSKTYGIASRRFRTPAGVTQGY</sequence>
<dbReference type="Gene3D" id="2.30.34.10">
    <property type="entry name" value="Leishmanolysin domain 4"/>
    <property type="match status" value="1"/>
</dbReference>
<evidence type="ECO:0000256" key="13">
    <source>
        <dbReference type="ARBA" id="ARBA00023136"/>
    </source>
</evidence>
<name>A0A504X0A6_LEIDO</name>
<comment type="cofactor">
    <cofactor evidence="18 19">
        <name>Zn(2+)</name>
        <dbReference type="ChEBI" id="CHEBI:29105"/>
    </cofactor>
    <text evidence="18 19">Binds 1 zinc ion per subunit.</text>
</comment>
<dbReference type="GO" id="GO:0004222">
    <property type="term" value="F:metalloendopeptidase activity"/>
    <property type="evidence" value="ECO:0007669"/>
    <property type="project" value="UniProtKB-UniRule"/>
</dbReference>
<gene>
    <name evidence="21" type="ORF">CGC20_3140</name>
</gene>
<dbReference type="EC" id="3.4.24.36" evidence="5 19"/>
<comment type="caution">
    <text evidence="21">The sequence shown here is derived from an EMBL/GenBank/DDBJ whole genome shotgun (WGS) entry which is preliminary data.</text>
</comment>
<comment type="subcellular location">
    <subcellularLocation>
        <location evidence="3">Membrane</location>
    </subcellularLocation>
</comment>
<dbReference type="GO" id="GO:0005737">
    <property type="term" value="C:cytoplasm"/>
    <property type="evidence" value="ECO:0007669"/>
    <property type="project" value="TreeGrafter"/>
</dbReference>
<comment type="catalytic activity">
    <reaction evidence="1 19">
        <text>Preference for hydrophobic residues at P1 and P1' and basic residues at P2' and P3'. A model nonapeptide is cleaved at -Ala-Tyr-|-Leu-Lys-Lys-.</text>
        <dbReference type="EC" id="3.4.24.36"/>
    </reaction>
</comment>
<dbReference type="Proteomes" id="UP000318821">
    <property type="component" value="Unassembled WGS sequence"/>
</dbReference>
<proteinExistence type="inferred from homology"/>
<feature type="chain" id="PRO_5023976545" description="Leishmanolysin" evidence="19">
    <location>
        <begin position="30"/>
        <end position="788"/>
    </location>
</feature>
<feature type="region of interest" description="Disordered" evidence="20">
    <location>
        <begin position="726"/>
        <end position="745"/>
    </location>
</feature>
<dbReference type="Gene3D" id="2.10.55.10">
    <property type="entry name" value="Leishmanolysin domain 3"/>
    <property type="match status" value="1"/>
</dbReference>
<keyword evidence="11" id="KW-0130">Cell adhesion</keyword>
<feature type="binding site" evidence="18">
    <location>
        <position position="355"/>
    </location>
    <ligand>
        <name>Zn(2+)</name>
        <dbReference type="ChEBI" id="CHEBI:29105"/>
        <note>catalytic</note>
    </ligand>
</feature>
<dbReference type="FunFam" id="3.10.170.20:FF:000005">
    <property type="entry name" value="MSP-A1 surface protease homolog"/>
    <property type="match status" value="1"/>
</dbReference>
<keyword evidence="13" id="KW-0472">Membrane</keyword>
<evidence type="ECO:0000256" key="17">
    <source>
        <dbReference type="PIRSR" id="PIRSR601577-1"/>
    </source>
</evidence>
<evidence type="ECO:0000256" key="20">
    <source>
        <dbReference type="SAM" id="MobiDB-lite"/>
    </source>
</evidence>
<evidence type="ECO:0000256" key="4">
    <source>
        <dbReference type="ARBA" id="ARBA00005860"/>
    </source>
</evidence>
<keyword evidence="14" id="KW-0865">Zymogen</keyword>
<dbReference type="AlphaFoldDB" id="A0A504X0A6"/>